<evidence type="ECO:0000256" key="1">
    <source>
        <dbReference type="SAM" id="Phobius"/>
    </source>
</evidence>
<feature type="domain" description="Putative sensor" evidence="2">
    <location>
        <begin position="35"/>
        <end position="221"/>
    </location>
</feature>
<dbReference type="KEGG" id="nmo:Nmlp_1489"/>
<feature type="transmembrane region" description="Helical" evidence="1">
    <location>
        <begin position="146"/>
        <end position="168"/>
    </location>
</feature>
<keyword evidence="1" id="KW-0812">Transmembrane</keyword>
<sequence length="231" mass="23742">MTDNQTATRNGSDGRPLRRFAGAPFRTETYAKLLYLLLAFPLGVTYFVFLAVGLSVGVGTSLLLVGVPVVVLTVVGVAFLGAVEARLTSGLLGIEAPLPEPLRADNPDGLRRVENGLVETLLGLFTAPTTWTALALLALKSIYGVFVLVISVTAAAATASLLGAPLAYDAPDVTYTVGTHVVDTLPEALGLAVVGVIVGLGSLYLLSGLATAGGLMTAALLEFDGTRNGTE</sequence>
<protein>
    <recommendedName>
        <fullName evidence="2">Putative sensor domain-containing protein</fullName>
    </recommendedName>
</protein>
<keyword evidence="1" id="KW-1133">Transmembrane helix</keyword>
<dbReference type="eggNOG" id="arCOG03085">
    <property type="taxonomic scope" value="Archaea"/>
</dbReference>
<feature type="transmembrane region" description="Helical" evidence="1">
    <location>
        <begin position="33"/>
        <end position="54"/>
    </location>
</feature>
<name>M1XP06_NATM8</name>
<feature type="transmembrane region" description="Helical" evidence="1">
    <location>
        <begin position="188"/>
        <end position="206"/>
    </location>
</feature>
<dbReference type="STRING" id="268739.Nmlp_1489"/>
<keyword evidence="4" id="KW-1185">Reference proteome</keyword>
<dbReference type="EMBL" id="HF582854">
    <property type="protein sequence ID" value="CCQ35691.1"/>
    <property type="molecule type" value="Genomic_DNA"/>
</dbReference>
<dbReference type="GeneID" id="14650731"/>
<dbReference type="OrthoDB" id="253413at2157"/>
<feature type="transmembrane region" description="Helical" evidence="1">
    <location>
        <begin position="61"/>
        <end position="83"/>
    </location>
</feature>
<keyword evidence="1" id="KW-0472">Membrane</keyword>
<reference evidence="3 4" key="1">
    <citation type="journal article" date="2013" name="Genome Announc.">
        <title>Genome of the haloarchaeon Natronomonas moolapensis, a neutrophilic member of a previously haloalkaliphilic genus.</title>
        <authorList>
            <person name="Dyall-Smith M.L."/>
            <person name="Pfeiffer F."/>
            <person name="Oberwinkler T."/>
            <person name="Klee K."/>
            <person name="Rampp M."/>
            <person name="Palm P."/>
            <person name="Gross K."/>
            <person name="Schuster S.C."/>
            <person name="Oesterhelt D."/>
        </authorList>
    </citation>
    <scope>NUCLEOTIDE SEQUENCE [LARGE SCALE GENOMIC DNA]</scope>
    <source>
        <strain evidence="4">DSM 18674 / JCM 14361 / 8.8.11</strain>
    </source>
</reference>
<feature type="transmembrane region" description="Helical" evidence="1">
    <location>
        <begin position="120"/>
        <end position="139"/>
    </location>
</feature>
<evidence type="ECO:0000313" key="3">
    <source>
        <dbReference type="EMBL" id="CCQ35691.1"/>
    </source>
</evidence>
<evidence type="ECO:0000313" key="4">
    <source>
        <dbReference type="Proteomes" id="UP000011867"/>
    </source>
</evidence>
<dbReference type="Proteomes" id="UP000011867">
    <property type="component" value="Chromosome"/>
</dbReference>
<dbReference type="HOGENOM" id="CLU_094841_0_1_2"/>
<dbReference type="AlphaFoldDB" id="M1XP06"/>
<evidence type="ECO:0000259" key="2">
    <source>
        <dbReference type="Pfam" id="PF13796"/>
    </source>
</evidence>
<gene>
    <name evidence="3" type="ordered locus">Nmlp_1489</name>
</gene>
<dbReference type="RefSeq" id="WP_015408534.1">
    <property type="nucleotide sequence ID" value="NC_020388.1"/>
</dbReference>
<organism evidence="3 4">
    <name type="scientific">Natronomonas moolapensis (strain DSM 18674 / CECT 7526 / JCM 14361 / 8.8.11)</name>
    <dbReference type="NCBI Taxonomy" id="268739"/>
    <lineage>
        <taxon>Archaea</taxon>
        <taxon>Methanobacteriati</taxon>
        <taxon>Methanobacteriota</taxon>
        <taxon>Stenosarchaea group</taxon>
        <taxon>Halobacteria</taxon>
        <taxon>Halobacteriales</taxon>
        <taxon>Natronomonadaceae</taxon>
        <taxon>Natronomonas</taxon>
    </lineage>
</organism>
<dbReference type="InterPro" id="IPR025828">
    <property type="entry name" value="Put_sensor_dom"/>
</dbReference>
<proteinExistence type="predicted"/>
<accession>M1XP06</accession>
<dbReference type="Pfam" id="PF13796">
    <property type="entry name" value="Sensor"/>
    <property type="match status" value="1"/>
</dbReference>